<feature type="region of interest" description="Disordered" evidence="1">
    <location>
        <begin position="151"/>
        <end position="191"/>
    </location>
</feature>
<dbReference type="EMBL" id="LUCM01010944">
    <property type="protein sequence ID" value="KAA0184739.1"/>
    <property type="molecule type" value="Genomic_DNA"/>
</dbReference>
<sequence length="282" mass="31710">MFTSRRGLLAPQNTFLETVLRRCDGPNSCFLLANARILDFPIVYASAGFTKLTGFSRVEVLQKAGLCPFLHGPQTNKTVIDTFESAFKEQKMEQGEVILYKKNCWGRFARLVFSMVRQRVGSMTEKDEGDETTAGDVNINSCIEMTYKTGEANNDTMDPDISEGNNSKNVTKTNRKRDSLPLPSYDGGELNTSDQRLRLNVPTAERSKSECLRTTDRTNFFELQKLEEAMCRADDMEAPFPPPKRSVFQRLLRTRSNVVHTSASEGLNHNSNLKRTGSTRVG</sequence>
<dbReference type="GO" id="GO:0042391">
    <property type="term" value="P:regulation of membrane potential"/>
    <property type="evidence" value="ECO:0007669"/>
    <property type="project" value="TreeGrafter"/>
</dbReference>
<dbReference type="Proteomes" id="UP000728185">
    <property type="component" value="Unassembled WGS sequence"/>
</dbReference>
<evidence type="ECO:0000259" key="2">
    <source>
        <dbReference type="Pfam" id="PF13426"/>
    </source>
</evidence>
<dbReference type="InterPro" id="IPR050818">
    <property type="entry name" value="KCNH_animal-type"/>
</dbReference>
<dbReference type="InterPro" id="IPR035965">
    <property type="entry name" value="PAS-like_dom_sf"/>
</dbReference>
<dbReference type="AlphaFoldDB" id="A0A8E0VF38"/>
<reference evidence="3" key="1">
    <citation type="submission" date="2019-05" db="EMBL/GenBank/DDBJ databases">
        <title>Annotation for the trematode Fasciolopsis buski.</title>
        <authorList>
            <person name="Choi Y.-J."/>
        </authorList>
    </citation>
    <scope>NUCLEOTIDE SEQUENCE</scope>
    <source>
        <strain evidence="3">HT</strain>
        <tissue evidence="3">Whole worm</tissue>
    </source>
</reference>
<evidence type="ECO:0000256" key="1">
    <source>
        <dbReference type="SAM" id="MobiDB-lite"/>
    </source>
</evidence>
<feature type="region of interest" description="Disordered" evidence="1">
    <location>
        <begin position="259"/>
        <end position="282"/>
    </location>
</feature>
<dbReference type="OrthoDB" id="447251at2759"/>
<organism evidence="3 4">
    <name type="scientific">Fasciolopsis buskii</name>
    <dbReference type="NCBI Taxonomy" id="27845"/>
    <lineage>
        <taxon>Eukaryota</taxon>
        <taxon>Metazoa</taxon>
        <taxon>Spiralia</taxon>
        <taxon>Lophotrochozoa</taxon>
        <taxon>Platyhelminthes</taxon>
        <taxon>Trematoda</taxon>
        <taxon>Digenea</taxon>
        <taxon>Plagiorchiida</taxon>
        <taxon>Echinostomata</taxon>
        <taxon>Echinostomatoidea</taxon>
        <taxon>Fasciolidae</taxon>
        <taxon>Fasciolopsis</taxon>
    </lineage>
</organism>
<dbReference type="GO" id="GO:0008076">
    <property type="term" value="C:voltage-gated potassium channel complex"/>
    <property type="evidence" value="ECO:0007669"/>
    <property type="project" value="TreeGrafter"/>
</dbReference>
<protein>
    <submittedName>
        <fullName evidence="3">Potassium voltage-gated channel protein eag</fullName>
    </submittedName>
</protein>
<comment type="caution">
    <text evidence="3">The sequence shown here is derived from an EMBL/GenBank/DDBJ whole genome shotgun (WGS) entry which is preliminary data.</text>
</comment>
<dbReference type="SUPFAM" id="SSF55785">
    <property type="entry name" value="PYP-like sensor domain (PAS domain)"/>
    <property type="match status" value="1"/>
</dbReference>
<feature type="domain" description="PAS" evidence="2">
    <location>
        <begin position="38"/>
        <end position="119"/>
    </location>
</feature>
<dbReference type="Gene3D" id="3.30.450.20">
    <property type="entry name" value="PAS domain"/>
    <property type="match status" value="1"/>
</dbReference>
<keyword evidence="4" id="KW-1185">Reference proteome</keyword>
<feature type="compositionally biased region" description="Polar residues" evidence="1">
    <location>
        <begin position="163"/>
        <end position="172"/>
    </location>
</feature>
<dbReference type="Pfam" id="PF13426">
    <property type="entry name" value="PAS_9"/>
    <property type="match status" value="1"/>
</dbReference>
<accession>A0A8E0VF38</accession>
<proteinExistence type="predicted"/>
<evidence type="ECO:0000313" key="4">
    <source>
        <dbReference type="Proteomes" id="UP000728185"/>
    </source>
</evidence>
<evidence type="ECO:0000313" key="3">
    <source>
        <dbReference type="EMBL" id="KAA0184739.1"/>
    </source>
</evidence>
<dbReference type="GO" id="GO:0005249">
    <property type="term" value="F:voltage-gated potassium channel activity"/>
    <property type="evidence" value="ECO:0007669"/>
    <property type="project" value="TreeGrafter"/>
</dbReference>
<name>A0A8E0VF38_9TREM</name>
<dbReference type="InterPro" id="IPR000014">
    <property type="entry name" value="PAS"/>
</dbReference>
<gene>
    <name evidence="3" type="ORF">FBUS_03535</name>
</gene>
<dbReference type="PANTHER" id="PTHR10217">
    <property type="entry name" value="VOLTAGE AND LIGAND GATED POTASSIUM CHANNEL"/>
    <property type="match status" value="1"/>
</dbReference>
<dbReference type="PANTHER" id="PTHR10217:SF435">
    <property type="entry name" value="POTASSIUM VOLTAGE-GATED CHANNEL PROTEIN EAG"/>
    <property type="match status" value="1"/>
</dbReference>